<dbReference type="EMBL" id="AM889137">
    <property type="protein sequence ID" value="CBA03752.1"/>
    <property type="molecule type" value="Genomic_DNA"/>
</dbReference>
<organism evidence="1">
    <name type="scientific">Neisseria meningitidis alpha153</name>
    <dbReference type="NCBI Taxonomy" id="663926"/>
    <lineage>
        <taxon>Bacteria</taxon>
        <taxon>Pseudomonadati</taxon>
        <taxon>Pseudomonadota</taxon>
        <taxon>Betaproteobacteria</taxon>
        <taxon>Neisseriales</taxon>
        <taxon>Neisseriaceae</taxon>
        <taxon>Neisseria</taxon>
    </lineage>
</organism>
<gene>
    <name evidence="1" type="ORF">NME_0226</name>
</gene>
<name>C6SAB5_NEIME</name>
<proteinExistence type="predicted"/>
<reference evidence="1" key="1">
    <citation type="journal article" date="2008" name="Proc. Natl. Acad. Sci. U.S.A.">
        <title>Whole-genome comparison of disease and carriage strains provides insights into virulence evolution in Neisseria meningitidis.</title>
        <authorList>
            <person name="Schoen C."/>
            <person name="Blom J."/>
            <person name="Claus H."/>
            <person name="Schramm-Glueck A."/>
            <person name="Brandt P."/>
            <person name="Mueller T."/>
            <person name="Goesmann A."/>
            <person name="Joseph B."/>
            <person name="Konietzny S."/>
            <person name="Kurzai O."/>
            <person name="Schmitt C."/>
            <person name="Friedrich T."/>
            <person name="Linke B."/>
            <person name="Vogel U."/>
            <person name="Frosch M."/>
        </authorList>
    </citation>
    <scope>NUCLEOTIDE SEQUENCE</scope>
    <source>
        <strain evidence="1">Alpha153</strain>
    </source>
</reference>
<sequence>MVRIFLNLIKGRLKPCLTFRQPFLHLKQDIEN</sequence>
<dbReference type="AlphaFoldDB" id="C6SAB5"/>
<evidence type="ECO:0000313" key="1">
    <source>
        <dbReference type="EMBL" id="CBA03752.1"/>
    </source>
</evidence>
<protein>
    <submittedName>
        <fullName evidence="1">Uncharacterized protein</fullName>
    </submittedName>
</protein>
<accession>C6SAB5</accession>